<comment type="caution">
    <text evidence="1">The sequence shown here is derived from an EMBL/GenBank/DDBJ whole genome shotgun (WGS) entry which is preliminary data.</text>
</comment>
<protein>
    <submittedName>
        <fullName evidence="1">Uncharacterized protein</fullName>
    </submittedName>
</protein>
<evidence type="ECO:0000313" key="1">
    <source>
        <dbReference type="EMBL" id="KAK8843273.1"/>
    </source>
</evidence>
<reference evidence="1 2" key="1">
    <citation type="submission" date="2024-04" db="EMBL/GenBank/DDBJ databases">
        <title>Tritrichomonas musculus Genome.</title>
        <authorList>
            <person name="Alves-Ferreira E."/>
            <person name="Grigg M."/>
            <person name="Lorenzi H."/>
            <person name="Galac M."/>
        </authorList>
    </citation>
    <scope>NUCLEOTIDE SEQUENCE [LARGE SCALE GENOMIC DNA]</scope>
    <source>
        <strain evidence="1 2">EAF2021</strain>
    </source>
</reference>
<organism evidence="1 2">
    <name type="scientific">Tritrichomonas musculus</name>
    <dbReference type="NCBI Taxonomy" id="1915356"/>
    <lineage>
        <taxon>Eukaryota</taxon>
        <taxon>Metamonada</taxon>
        <taxon>Parabasalia</taxon>
        <taxon>Tritrichomonadida</taxon>
        <taxon>Tritrichomonadidae</taxon>
        <taxon>Tritrichomonas</taxon>
    </lineage>
</organism>
<dbReference type="EMBL" id="JAPFFF010000035">
    <property type="protein sequence ID" value="KAK8843273.1"/>
    <property type="molecule type" value="Genomic_DNA"/>
</dbReference>
<dbReference type="Proteomes" id="UP001470230">
    <property type="component" value="Unassembled WGS sequence"/>
</dbReference>
<name>A0ABR2HBU3_9EUKA</name>
<keyword evidence="2" id="KW-1185">Reference proteome</keyword>
<sequence>MAESTPLFRKRPSKISPLVECCEDSVVVLSSKDRLFFSNRSGKLGHGEGTKSVSSFREISSLFEYEIRAAYAGNSVITTMANYSSAVSHANMLIHPPRRRSQAVPHSALLFSVFIGSRPPRNTPNTRIDDYE</sequence>
<evidence type="ECO:0000313" key="2">
    <source>
        <dbReference type="Proteomes" id="UP001470230"/>
    </source>
</evidence>
<gene>
    <name evidence="1" type="ORF">M9Y10_025128</name>
</gene>
<proteinExistence type="predicted"/>
<accession>A0ABR2HBU3</accession>